<evidence type="ECO:0000313" key="3">
    <source>
        <dbReference type="EMBL" id="MFH5242980.1"/>
    </source>
</evidence>
<comment type="caution">
    <text evidence="2">The sequence shown here is derived from an EMBL/GenBank/DDBJ whole genome shotgun (WGS) entry which is preliminary data.</text>
</comment>
<sequence>MARTRRFSMLIAAIVAAVAVGGCGDSADPAMTEATATQAESTRPTLYDPLEAEVDIRTDPNVPRSSSITPSSAVYAVLVIEMRDPGATFEADIDVSFGTIGESGKQIPVEEKKARASIRNTGEAVVEFGPTLTAGVHFVMFEVYPTVDGFDRSSYSVSFDVDDSTRSTITASAPDLFEPWLQDAELATDPQGGDGPNAVYSSTDKVAVIALVETRKPTDSVPVRIKVTWTAQADGKTVGEDEVTGHASGQDQWTFEAGPFPPGAYHVSVEVESEIDSAGTGLAFTVE</sequence>
<accession>A0ABW7K351</accession>
<organism evidence="2 5">
    <name type="scientific">Antrihabitans spumae</name>
    <dbReference type="NCBI Taxonomy" id="3373370"/>
    <lineage>
        <taxon>Bacteria</taxon>
        <taxon>Bacillati</taxon>
        <taxon>Actinomycetota</taxon>
        <taxon>Actinomycetes</taxon>
        <taxon>Mycobacteriales</taxon>
        <taxon>Nocardiaceae</taxon>
        <taxon>Antrihabitans</taxon>
    </lineage>
</organism>
<protein>
    <recommendedName>
        <fullName evidence="6">Bacterial spore germination immunoglobulin-like domain-containing protein</fullName>
    </recommendedName>
</protein>
<dbReference type="RefSeq" id="WP_395124727.1">
    <property type="nucleotide sequence ID" value="NZ_JBIMSN010000056.1"/>
</dbReference>
<evidence type="ECO:0000313" key="2">
    <source>
        <dbReference type="EMBL" id="MFH5229461.1"/>
    </source>
</evidence>
<evidence type="ECO:0000256" key="1">
    <source>
        <dbReference type="SAM" id="SignalP"/>
    </source>
</evidence>
<dbReference type="Proteomes" id="UP001609176">
    <property type="component" value="Unassembled WGS sequence"/>
</dbReference>
<reference evidence="4 5" key="1">
    <citation type="submission" date="2024-10" db="EMBL/GenBank/DDBJ databases">
        <authorList>
            <person name="Riesco R."/>
        </authorList>
    </citation>
    <scope>NUCLEOTIDE SEQUENCE [LARGE SCALE GENOMIC DNA]</scope>
    <source>
        <strain evidence="3 4">NCIMB 15448</strain>
        <strain evidence="2 5">NCIMB 15450</strain>
    </source>
</reference>
<name>A0ABW7K351_9NOCA</name>
<evidence type="ECO:0008006" key="6">
    <source>
        <dbReference type="Google" id="ProtNLM"/>
    </source>
</evidence>
<dbReference type="PROSITE" id="PS51257">
    <property type="entry name" value="PROKAR_LIPOPROTEIN"/>
    <property type="match status" value="1"/>
</dbReference>
<keyword evidence="5" id="KW-1185">Reference proteome</keyword>
<dbReference type="EMBL" id="JBIMSN010000056">
    <property type="protein sequence ID" value="MFH5229461.1"/>
    <property type="molecule type" value="Genomic_DNA"/>
</dbReference>
<evidence type="ECO:0000313" key="4">
    <source>
        <dbReference type="Proteomes" id="UP001609176"/>
    </source>
</evidence>
<feature type="chain" id="PRO_5045033598" description="Bacterial spore germination immunoglobulin-like domain-containing protein" evidence="1">
    <location>
        <begin position="28"/>
        <end position="287"/>
    </location>
</feature>
<keyword evidence="1" id="KW-0732">Signal</keyword>
<evidence type="ECO:0000313" key="5">
    <source>
        <dbReference type="Proteomes" id="UP001609219"/>
    </source>
</evidence>
<feature type="signal peptide" evidence="1">
    <location>
        <begin position="1"/>
        <end position="27"/>
    </location>
</feature>
<dbReference type="Proteomes" id="UP001609219">
    <property type="component" value="Unassembled WGS sequence"/>
</dbReference>
<gene>
    <name evidence="3" type="ORF">ACHIPV_13965</name>
    <name evidence="2" type="ORF">ACHIRB_12905</name>
</gene>
<dbReference type="EMBL" id="JBIMSP010000019">
    <property type="protein sequence ID" value="MFH5242980.1"/>
    <property type="molecule type" value="Genomic_DNA"/>
</dbReference>
<proteinExistence type="predicted"/>